<reference evidence="1" key="2">
    <citation type="submission" date="2018-08" db="UniProtKB">
        <authorList>
            <consortium name="EnsemblPlants"/>
        </authorList>
    </citation>
    <scope>IDENTIFICATION</scope>
    <source>
        <strain evidence="1">Yugu1</strain>
    </source>
</reference>
<reference evidence="2" key="1">
    <citation type="journal article" date="2012" name="Nat. Biotechnol.">
        <title>Reference genome sequence of the model plant Setaria.</title>
        <authorList>
            <person name="Bennetzen J.L."/>
            <person name="Schmutz J."/>
            <person name="Wang H."/>
            <person name="Percifield R."/>
            <person name="Hawkins J."/>
            <person name="Pontaroli A.C."/>
            <person name="Estep M."/>
            <person name="Feng L."/>
            <person name="Vaughn J.N."/>
            <person name="Grimwood J."/>
            <person name="Jenkins J."/>
            <person name="Barry K."/>
            <person name="Lindquist E."/>
            <person name="Hellsten U."/>
            <person name="Deshpande S."/>
            <person name="Wang X."/>
            <person name="Wu X."/>
            <person name="Mitros T."/>
            <person name="Triplett J."/>
            <person name="Yang X."/>
            <person name="Ye C.Y."/>
            <person name="Mauro-Herrera M."/>
            <person name="Wang L."/>
            <person name="Li P."/>
            <person name="Sharma M."/>
            <person name="Sharma R."/>
            <person name="Ronald P.C."/>
            <person name="Panaud O."/>
            <person name="Kellogg E.A."/>
            <person name="Brutnell T.P."/>
            <person name="Doust A.N."/>
            <person name="Tuskan G.A."/>
            <person name="Rokhsar D."/>
            <person name="Devos K.M."/>
        </authorList>
    </citation>
    <scope>NUCLEOTIDE SEQUENCE [LARGE SCALE GENOMIC DNA]</scope>
    <source>
        <strain evidence="2">cv. Yugu1</strain>
    </source>
</reference>
<gene>
    <name evidence="1" type="primary">LOC101753358</name>
</gene>
<dbReference type="Proteomes" id="UP000004995">
    <property type="component" value="Unassembled WGS sequence"/>
</dbReference>
<protein>
    <submittedName>
        <fullName evidence="1">Uncharacterized protein</fullName>
    </submittedName>
</protein>
<evidence type="ECO:0000313" key="1">
    <source>
        <dbReference type="EnsemblPlants" id="KQL13993"/>
    </source>
</evidence>
<organism evidence="1 2">
    <name type="scientific">Setaria italica</name>
    <name type="common">Foxtail millet</name>
    <name type="synonym">Panicum italicum</name>
    <dbReference type="NCBI Taxonomy" id="4555"/>
    <lineage>
        <taxon>Eukaryota</taxon>
        <taxon>Viridiplantae</taxon>
        <taxon>Streptophyta</taxon>
        <taxon>Embryophyta</taxon>
        <taxon>Tracheophyta</taxon>
        <taxon>Spermatophyta</taxon>
        <taxon>Magnoliopsida</taxon>
        <taxon>Liliopsida</taxon>
        <taxon>Poales</taxon>
        <taxon>Poaceae</taxon>
        <taxon>PACMAD clade</taxon>
        <taxon>Panicoideae</taxon>
        <taxon>Panicodae</taxon>
        <taxon>Paniceae</taxon>
        <taxon>Cenchrinae</taxon>
        <taxon>Setaria</taxon>
    </lineage>
</organism>
<dbReference type="EnsemblPlants" id="KQL13993">
    <property type="protein sequence ID" value="KQL13993"/>
    <property type="gene ID" value="SETIT_025481mg"/>
</dbReference>
<dbReference type="Gramene" id="KQL13993">
    <property type="protein sequence ID" value="KQL13993"/>
    <property type="gene ID" value="SETIT_025481mg"/>
</dbReference>
<accession>K3ZFV8</accession>
<name>K3ZFV8_SETIT</name>
<evidence type="ECO:0000313" key="2">
    <source>
        <dbReference type="Proteomes" id="UP000004995"/>
    </source>
</evidence>
<dbReference type="HOGENOM" id="CLU_3208534_0_0_1"/>
<sequence length="45" mass="5269">MMVRNTHCRLVGLDVLAQRDLQLPLFPLPQILMFLTKCKKGSRWT</sequence>
<dbReference type="EMBL" id="AGNK02001502">
    <property type="status" value="NOT_ANNOTATED_CDS"/>
    <property type="molecule type" value="Genomic_DNA"/>
</dbReference>
<keyword evidence="2" id="KW-1185">Reference proteome</keyword>
<proteinExistence type="predicted"/>
<dbReference type="AlphaFoldDB" id="K3ZFV8"/>
<dbReference type="ExpressionAtlas" id="K3ZFV8">
    <property type="expression patterns" value="baseline"/>
</dbReference>